<protein>
    <submittedName>
        <fullName evidence="1">Uncharacterized protein</fullName>
    </submittedName>
</protein>
<dbReference type="AlphaFoldDB" id="A0AAD9XMB9"/>
<name>A0AAD9XMB9_9ROSI</name>
<keyword evidence="2" id="KW-1185">Reference proteome</keyword>
<evidence type="ECO:0000313" key="2">
    <source>
        <dbReference type="Proteomes" id="UP001280121"/>
    </source>
</evidence>
<proteinExistence type="predicted"/>
<gene>
    <name evidence="1" type="ORF">Ddye_000763</name>
</gene>
<organism evidence="1 2">
    <name type="scientific">Dipteronia dyeriana</name>
    <dbReference type="NCBI Taxonomy" id="168575"/>
    <lineage>
        <taxon>Eukaryota</taxon>
        <taxon>Viridiplantae</taxon>
        <taxon>Streptophyta</taxon>
        <taxon>Embryophyta</taxon>
        <taxon>Tracheophyta</taxon>
        <taxon>Spermatophyta</taxon>
        <taxon>Magnoliopsida</taxon>
        <taxon>eudicotyledons</taxon>
        <taxon>Gunneridae</taxon>
        <taxon>Pentapetalae</taxon>
        <taxon>rosids</taxon>
        <taxon>malvids</taxon>
        <taxon>Sapindales</taxon>
        <taxon>Sapindaceae</taxon>
        <taxon>Hippocastanoideae</taxon>
        <taxon>Acereae</taxon>
        <taxon>Dipteronia</taxon>
    </lineage>
</organism>
<accession>A0AAD9XMB9</accession>
<dbReference type="Proteomes" id="UP001280121">
    <property type="component" value="Unassembled WGS sequence"/>
</dbReference>
<reference evidence="1" key="1">
    <citation type="journal article" date="2023" name="Plant J.">
        <title>Genome sequences and population genomics provide insights into the demographic history, inbreeding, and mutation load of two 'living fossil' tree species of Dipteronia.</title>
        <authorList>
            <person name="Feng Y."/>
            <person name="Comes H.P."/>
            <person name="Chen J."/>
            <person name="Zhu S."/>
            <person name="Lu R."/>
            <person name="Zhang X."/>
            <person name="Li P."/>
            <person name="Qiu J."/>
            <person name="Olsen K.M."/>
            <person name="Qiu Y."/>
        </authorList>
    </citation>
    <scope>NUCLEOTIDE SEQUENCE</scope>
    <source>
        <strain evidence="1">KIB01</strain>
    </source>
</reference>
<evidence type="ECO:0000313" key="1">
    <source>
        <dbReference type="EMBL" id="KAK2662189.1"/>
    </source>
</evidence>
<dbReference type="EMBL" id="JANJYI010000001">
    <property type="protein sequence ID" value="KAK2662189.1"/>
    <property type="molecule type" value="Genomic_DNA"/>
</dbReference>
<comment type="caution">
    <text evidence="1">The sequence shown here is derived from an EMBL/GenBank/DDBJ whole genome shotgun (WGS) entry which is preliminary data.</text>
</comment>
<sequence>MAQTRALIWVADRFSGDIVFHRRARDPRKADLFSGVVDPRLFADQRIRVDDGMVFVGRRFNDDRVGGRQARDPCKTDLSWIFKIRDFSRTERRGSLFSKADSQFQTPAILYGTSPATV</sequence>